<feature type="compositionally biased region" description="Polar residues" evidence="2">
    <location>
        <begin position="979"/>
        <end position="988"/>
    </location>
</feature>
<feature type="domain" description="EF-hand" evidence="3">
    <location>
        <begin position="370"/>
        <end position="405"/>
    </location>
</feature>
<reference evidence="4" key="1">
    <citation type="submission" date="2021-02" db="EMBL/GenBank/DDBJ databases">
        <title>First Annotated Genome of the Yellow-green Alga Tribonema minus.</title>
        <authorList>
            <person name="Mahan K.M."/>
        </authorList>
    </citation>
    <scope>NUCLEOTIDE SEQUENCE</scope>
    <source>
        <strain evidence="4">UTEX B ZZ1240</strain>
    </source>
</reference>
<dbReference type="PROSITE" id="PS00018">
    <property type="entry name" value="EF_HAND_1"/>
    <property type="match status" value="1"/>
</dbReference>
<dbReference type="EMBL" id="JAFCMP010000545">
    <property type="protein sequence ID" value="KAG5175839.1"/>
    <property type="molecule type" value="Genomic_DNA"/>
</dbReference>
<feature type="region of interest" description="Disordered" evidence="2">
    <location>
        <begin position="704"/>
        <end position="758"/>
    </location>
</feature>
<dbReference type="Proteomes" id="UP000664859">
    <property type="component" value="Unassembled WGS sequence"/>
</dbReference>
<gene>
    <name evidence="4" type="ORF">JKP88DRAFT_249969</name>
</gene>
<evidence type="ECO:0000313" key="5">
    <source>
        <dbReference type="Proteomes" id="UP000664859"/>
    </source>
</evidence>
<feature type="compositionally biased region" description="Low complexity" evidence="2">
    <location>
        <begin position="704"/>
        <end position="721"/>
    </location>
</feature>
<feature type="region of interest" description="Disordered" evidence="2">
    <location>
        <begin position="1222"/>
        <end position="1256"/>
    </location>
</feature>
<dbReference type="InterPro" id="IPR018247">
    <property type="entry name" value="EF_Hand_1_Ca_BS"/>
</dbReference>
<feature type="compositionally biased region" description="Low complexity" evidence="2">
    <location>
        <begin position="152"/>
        <end position="173"/>
    </location>
</feature>
<feature type="region of interest" description="Disordered" evidence="2">
    <location>
        <begin position="883"/>
        <end position="988"/>
    </location>
</feature>
<keyword evidence="5" id="KW-1185">Reference proteome</keyword>
<dbReference type="PROSITE" id="PS50222">
    <property type="entry name" value="EF_HAND_2"/>
    <property type="match status" value="2"/>
</dbReference>
<comment type="caution">
    <text evidence="4">The sequence shown here is derived from an EMBL/GenBank/DDBJ whole genome shotgun (WGS) entry which is preliminary data.</text>
</comment>
<feature type="compositionally biased region" description="Basic residues" evidence="2">
    <location>
        <begin position="722"/>
        <end position="732"/>
    </location>
</feature>
<evidence type="ECO:0000256" key="2">
    <source>
        <dbReference type="SAM" id="MobiDB-lite"/>
    </source>
</evidence>
<dbReference type="Pfam" id="PF13499">
    <property type="entry name" value="EF-hand_7"/>
    <property type="match status" value="1"/>
</dbReference>
<feature type="compositionally biased region" description="Polar residues" evidence="2">
    <location>
        <begin position="113"/>
        <end position="125"/>
    </location>
</feature>
<feature type="compositionally biased region" description="Basic and acidic residues" evidence="2">
    <location>
        <begin position="938"/>
        <end position="955"/>
    </location>
</feature>
<keyword evidence="1" id="KW-0106">Calcium</keyword>
<dbReference type="AlphaFoldDB" id="A0A836C7T3"/>
<feature type="compositionally biased region" description="Basic and acidic residues" evidence="2">
    <location>
        <begin position="99"/>
        <end position="112"/>
    </location>
</feature>
<feature type="compositionally biased region" description="Basic and acidic residues" evidence="2">
    <location>
        <begin position="834"/>
        <end position="848"/>
    </location>
</feature>
<protein>
    <recommendedName>
        <fullName evidence="3">EF-hand domain-containing protein</fullName>
    </recommendedName>
</protein>
<feature type="domain" description="EF-hand" evidence="3">
    <location>
        <begin position="408"/>
        <end position="445"/>
    </location>
</feature>
<dbReference type="CDD" id="cd00051">
    <property type="entry name" value="EFh"/>
    <property type="match status" value="1"/>
</dbReference>
<name>A0A836C7T3_9STRA</name>
<feature type="region of interest" description="Disordered" evidence="2">
    <location>
        <begin position="817"/>
        <end position="848"/>
    </location>
</feature>
<dbReference type="OrthoDB" id="418595at2759"/>
<dbReference type="GO" id="GO:0005509">
    <property type="term" value="F:calcium ion binding"/>
    <property type="evidence" value="ECO:0007669"/>
    <property type="project" value="InterPro"/>
</dbReference>
<dbReference type="InterPro" id="IPR011992">
    <property type="entry name" value="EF-hand-dom_pair"/>
</dbReference>
<organism evidence="4 5">
    <name type="scientific">Tribonema minus</name>
    <dbReference type="NCBI Taxonomy" id="303371"/>
    <lineage>
        <taxon>Eukaryota</taxon>
        <taxon>Sar</taxon>
        <taxon>Stramenopiles</taxon>
        <taxon>Ochrophyta</taxon>
        <taxon>PX clade</taxon>
        <taxon>Xanthophyceae</taxon>
        <taxon>Tribonematales</taxon>
        <taxon>Tribonemataceae</taxon>
        <taxon>Tribonema</taxon>
    </lineage>
</organism>
<feature type="compositionally biased region" description="Polar residues" evidence="2">
    <location>
        <begin position="817"/>
        <end position="826"/>
    </location>
</feature>
<sequence>MARKKHKRSSSSGRAAATLEDVEWDDLGQQTGPKQRRGRQQPASKNDGNDDIDIAAIMSRYKVSAPEEDRQQQQQLPSVQQADPGEEVALKDAGVSHKGVHDTKAKESDSKSPQRQSKTASSPQQHVKVPFDGTEQRQDDPALAAHAEDASDAAAEIGAAAAAATTVTNAENASPREVHGETNDEEQPLPQQQEKSYSMAWTRGKRGRALVAYIDMVAEMCLCECSHRLLAALPLSSTAETPLPPVTLARLVQVLDLDERHDAPALGLRLSADYAEISRLSEAAKDILNVSAEEELRAKLAAFGRRASLPSDQVDTNLLARLAAREAAAVELGLVLKARETGTDLKGLYAKLLSWSSSGIEAALRAVVASSGSSLRAAFERFDLDGSGKLDVGEFKAALEGALGGQSVPLALVEAIIDKFDTDSKKDGQISYQEFVAFIEPSIFPVTVMTPVGLVELPSLPAHTTMAQLRALLSKKMFWRQQRSGVGMKCSGTSPLQPPPPGPPPQHPLLTATLNHQRRTPQLKITDQLAASCHSAQRPGPVPPPCQQQRSDVCMRMHPLDTGYERPTRRPCHYQLLHIGCCCCCCVKSSTATLVRILPSKTLLTAPLWHVHLCTPPLLQQVGTLPTNVASWRTEHVLAWAWNVLGIRDRAVLGRISSAALDGVTLLALDDGQLSGVGAEHCDTADMAALSNAVRALQAEAPGGMRRGAAAAGNVRGNGAARRGRSRSPSPKRGHEVQLQQLSPQHTRPHGSDLKLAHGDVDDHEVNDAQDVLVEEPNRSMLQRQAPQALPALAAAQRQWFGASAVANGVSDEQSFTVSDGSTLARPNNRYHRAGVDERESNSDSNIDHDEKIYMEEGFPVGSAVAPEDADLEDSQSYAFAETHNPWGGVDEGRAEGGGGAAVQPTPALSTGALGSAASPQSGYQQHWGHAASDGDVMDQHESQRWHHTQPDSSKRLSQQRNGSASPPAATLNPDHIHTSPSRVTSTAHALPADLPTGSLEVEVEVDPPPYLHTMDVAPLTAQSEDDGGRSAGGTDAHQPLGTHHHDKSHLSTAQAGLVQGMTASAFGRLFAGAASERQVSARQAQALMRHLSRAQLQASALSEGAPADRVIDAVRQSLVAAGRELVYLLKQLLDTYIASAANVPRHEIEDATARVDYDAALQDITEEWLDQRPEVLAKFNIEVEVEDAESDARIGGTRDEWADSYVPALLRIGKAVLEKFQQSPDTTPEAGRGAKTRGKRQRSAMVFAAGSQGKC</sequence>
<dbReference type="Gene3D" id="1.10.238.10">
    <property type="entry name" value="EF-hand"/>
    <property type="match status" value="1"/>
</dbReference>
<evidence type="ECO:0000259" key="3">
    <source>
        <dbReference type="PROSITE" id="PS50222"/>
    </source>
</evidence>
<dbReference type="SMART" id="SM00054">
    <property type="entry name" value="EFh"/>
    <property type="match status" value="2"/>
</dbReference>
<evidence type="ECO:0000256" key="1">
    <source>
        <dbReference type="ARBA" id="ARBA00022837"/>
    </source>
</evidence>
<evidence type="ECO:0000313" key="4">
    <source>
        <dbReference type="EMBL" id="KAG5175839.1"/>
    </source>
</evidence>
<dbReference type="SUPFAM" id="SSF47473">
    <property type="entry name" value="EF-hand"/>
    <property type="match status" value="1"/>
</dbReference>
<feature type="region of interest" description="Disordered" evidence="2">
    <location>
        <begin position="1022"/>
        <end position="1050"/>
    </location>
</feature>
<feature type="compositionally biased region" description="Low complexity" evidence="2">
    <location>
        <begin position="72"/>
        <end position="81"/>
    </location>
</feature>
<feature type="compositionally biased region" description="Polar residues" evidence="2">
    <location>
        <begin position="956"/>
        <end position="965"/>
    </location>
</feature>
<accession>A0A836C7T3</accession>
<feature type="region of interest" description="Disordered" evidence="2">
    <location>
        <begin position="1"/>
        <end position="200"/>
    </location>
</feature>
<dbReference type="InterPro" id="IPR002048">
    <property type="entry name" value="EF_hand_dom"/>
</dbReference>
<feature type="compositionally biased region" description="Low complexity" evidence="2">
    <location>
        <begin position="908"/>
        <end position="919"/>
    </location>
</feature>
<proteinExistence type="predicted"/>